<evidence type="ECO:0000256" key="1">
    <source>
        <dbReference type="SAM" id="MobiDB-lite"/>
    </source>
</evidence>
<dbReference type="Proteomes" id="UP000065495">
    <property type="component" value="Chromosome 3"/>
</dbReference>
<feature type="compositionally biased region" description="Polar residues" evidence="1">
    <location>
        <begin position="12"/>
        <end position="21"/>
    </location>
</feature>
<accession>A0A1L7LMC4</accession>
<dbReference type="RefSeq" id="XP_022678475.1">
    <property type="nucleotide sequence ID" value="XM_022819271.1"/>
</dbReference>
<organism evidence="2 3">
    <name type="scientific">Kluyveromyces marxianus (strain DMKU3-1042 / BCC 29191 / NBRC 104275)</name>
    <name type="common">Yeast</name>
    <name type="synonym">Candida kefyr</name>
    <dbReference type="NCBI Taxonomy" id="1003335"/>
    <lineage>
        <taxon>Eukaryota</taxon>
        <taxon>Fungi</taxon>
        <taxon>Dikarya</taxon>
        <taxon>Ascomycota</taxon>
        <taxon>Saccharomycotina</taxon>
        <taxon>Saccharomycetes</taxon>
        <taxon>Saccharomycetales</taxon>
        <taxon>Saccharomycetaceae</taxon>
        <taxon>Kluyveromyces</taxon>
    </lineage>
</organism>
<name>A0A1L7LMC4_KLUMD</name>
<gene>
    <name evidence="2" type="ORF">KLMA_30730</name>
</gene>
<evidence type="ECO:0000313" key="3">
    <source>
        <dbReference type="Proteomes" id="UP000065495"/>
    </source>
</evidence>
<dbReference type="AlphaFoldDB" id="A0A1L7LMC4"/>
<proteinExistence type="predicted"/>
<reference evidence="2 3" key="1">
    <citation type="journal article" date="2015" name="Biotechnol. Biofuels">
        <title>Genetic basis of the highly efficient yeast Kluyveromyces marxianus: complete genome sequence and transcriptome analyses.</title>
        <authorList>
            <person name="Lertwattanasakul N."/>
            <person name="Kosaka T."/>
            <person name="Hosoyama A."/>
            <person name="Suzuki Y."/>
            <person name="Rodrussamee N."/>
            <person name="Matsutani M."/>
            <person name="Murata M."/>
            <person name="Fujimoto N."/>
            <person name="Suprayogi"/>
            <person name="Tsuchikane K."/>
            <person name="Limtong S."/>
            <person name="Fujita N."/>
            <person name="Yamada M."/>
        </authorList>
    </citation>
    <scope>NUCLEOTIDE SEQUENCE [LARGE SCALE GENOMIC DNA]</scope>
    <source>
        <strain evidence="3">DMKU3-1042 / BCC 29191 / NBRC 104275</strain>
    </source>
</reference>
<protein>
    <submittedName>
        <fullName evidence="2">Uncharacterized protein</fullName>
    </submittedName>
</protein>
<dbReference type="EMBL" id="AP012215">
    <property type="protein sequence ID" value="BAQ55764.1"/>
    <property type="molecule type" value="Genomic_DNA"/>
</dbReference>
<sequence>MIAAEPNAPKSEPSNITSEPNTKSSDSSPTSPDSKPASSTASSNGNPSSKTQKYTFNYLNNPNLHFTLATVQSPWGYKIWVRDFCKALHKQGLGYLLPSRDGTFSHVPDADEKDYITQIHSACVPVDKSPKWLKLNPEDDASIVDCFLRAVQKINEEEYPTNIVDEMANLSLLPEESLQSFLKRAKDLQRRASNASFPSVDQILIDKTLITLPETYHGATVTFYDQKDRSFKRFMEILSETATKISDGDSGKEMNTKLIKKESSNRLDKNNEIDTLKEKISKFSMHDENQSVIS</sequence>
<evidence type="ECO:0000313" key="2">
    <source>
        <dbReference type="EMBL" id="BAQ55764.1"/>
    </source>
</evidence>
<dbReference type="VEuPathDB" id="FungiDB:KLMA_30730"/>
<dbReference type="KEGG" id="kmx:KLMA_30730"/>
<dbReference type="GeneID" id="34715997"/>
<feature type="compositionally biased region" description="Low complexity" evidence="1">
    <location>
        <begin position="22"/>
        <end position="49"/>
    </location>
</feature>
<feature type="region of interest" description="Disordered" evidence="1">
    <location>
        <begin position="1"/>
        <end position="49"/>
    </location>
</feature>